<dbReference type="PROSITE" id="PS00552">
    <property type="entry name" value="HTH_MERR_1"/>
    <property type="match status" value="1"/>
</dbReference>
<protein>
    <submittedName>
        <fullName evidence="3">DNA-binding transcriptional regulator, MerR family</fullName>
    </submittedName>
</protein>
<dbReference type="InterPro" id="IPR047057">
    <property type="entry name" value="MerR_fam"/>
</dbReference>
<dbReference type="SUPFAM" id="SSF46955">
    <property type="entry name" value="Putative DNA-binding domain"/>
    <property type="match status" value="1"/>
</dbReference>
<reference evidence="4" key="1">
    <citation type="submission" date="2016-10" db="EMBL/GenBank/DDBJ databases">
        <authorList>
            <person name="Varghese N."/>
            <person name="Submissions S."/>
        </authorList>
    </citation>
    <scope>NUCLEOTIDE SEQUENCE [LARGE SCALE GENOMIC DNA]</scope>
    <source>
        <strain evidence="4">CGMCC 4.3530</strain>
    </source>
</reference>
<dbReference type="PROSITE" id="PS50937">
    <property type="entry name" value="HTH_MERR_2"/>
    <property type="match status" value="1"/>
</dbReference>
<dbReference type="GO" id="GO:0003700">
    <property type="term" value="F:DNA-binding transcription factor activity"/>
    <property type="evidence" value="ECO:0007669"/>
    <property type="project" value="InterPro"/>
</dbReference>
<feature type="domain" description="HTH merR-type" evidence="2">
    <location>
        <begin position="1"/>
        <end position="68"/>
    </location>
</feature>
<dbReference type="PRINTS" id="PR00040">
    <property type="entry name" value="HTHMERR"/>
</dbReference>
<keyword evidence="4" id="KW-1185">Reference proteome</keyword>
<dbReference type="SMART" id="SM00422">
    <property type="entry name" value="HTH_MERR"/>
    <property type="match status" value="1"/>
</dbReference>
<dbReference type="STRING" id="418495.SAMN05216215_104350"/>
<evidence type="ECO:0000313" key="3">
    <source>
        <dbReference type="EMBL" id="SDZ03374.1"/>
    </source>
</evidence>
<dbReference type="RefSeq" id="WP_093273491.1">
    <property type="nucleotide sequence ID" value="NZ_FNOK01000043.1"/>
</dbReference>
<organism evidence="3 4">
    <name type="scientific">Saccharopolyspora shandongensis</name>
    <dbReference type="NCBI Taxonomy" id="418495"/>
    <lineage>
        <taxon>Bacteria</taxon>
        <taxon>Bacillati</taxon>
        <taxon>Actinomycetota</taxon>
        <taxon>Actinomycetes</taxon>
        <taxon>Pseudonocardiales</taxon>
        <taxon>Pseudonocardiaceae</taxon>
        <taxon>Saccharopolyspora</taxon>
    </lineage>
</organism>
<evidence type="ECO:0000256" key="1">
    <source>
        <dbReference type="ARBA" id="ARBA00023125"/>
    </source>
</evidence>
<dbReference type="PANTHER" id="PTHR30204">
    <property type="entry name" value="REDOX-CYCLING DRUG-SENSING TRANSCRIPTIONAL ACTIVATOR SOXR"/>
    <property type="match status" value="1"/>
</dbReference>
<sequence>MKIGELSRRSGVSQRRLRYYEQQGLLTSERAPSGYRYYREEALTVVAQIRNLLAAGLNTEMIRTVLPCARGELPVLEPCPDLVATLRTQLAAIDDRLTCLQQTRTALATYLVATDR</sequence>
<dbReference type="Proteomes" id="UP000199529">
    <property type="component" value="Unassembled WGS sequence"/>
</dbReference>
<dbReference type="Gene3D" id="1.10.1660.10">
    <property type="match status" value="1"/>
</dbReference>
<dbReference type="Pfam" id="PF13411">
    <property type="entry name" value="MerR_1"/>
    <property type="match status" value="1"/>
</dbReference>
<evidence type="ECO:0000259" key="2">
    <source>
        <dbReference type="PROSITE" id="PS50937"/>
    </source>
</evidence>
<evidence type="ECO:0000313" key="4">
    <source>
        <dbReference type="Proteomes" id="UP000199529"/>
    </source>
</evidence>
<dbReference type="InterPro" id="IPR000551">
    <property type="entry name" value="MerR-type_HTH_dom"/>
</dbReference>
<dbReference type="InterPro" id="IPR009061">
    <property type="entry name" value="DNA-bd_dom_put_sf"/>
</dbReference>
<keyword evidence="1 3" id="KW-0238">DNA-binding</keyword>
<proteinExistence type="predicted"/>
<dbReference type="CDD" id="cd01282">
    <property type="entry name" value="HTH_MerR-like_sg3"/>
    <property type="match status" value="1"/>
</dbReference>
<dbReference type="AlphaFoldDB" id="A0A1H3PQ94"/>
<dbReference type="EMBL" id="FNOK01000043">
    <property type="protein sequence ID" value="SDZ03374.1"/>
    <property type="molecule type" value="Genomic_DNA"/>
</dbReference>
<dbReference type="PANTHER" id="PTHR30204:SF93">
    <property type="entry name" value="HTH MERR-TYPE DOMAIN-CONTAINING PROTEIN"/>
    <property type="match status" value="1"/>
</dbReference>
<dbReference type="OrthoDB" id="3824912at2"/>
<dbReference type="GO" id="GO:0003677">
    <property type="term" value="F:DNA binding"/>
    <property type="evidence" value="ECO:0007669"/>
    <property type="project" value="UniProtKB-KW"/>
</dbReference>
<name>A0A1H3PQ94_9PSEU</name>
<gene>
    <name evidence="3" type="ORF">SAMN05216215_104350</name>
</gene>
<accession>A0A1H3PQ94</accession>